<protein>
    <submittedName>
        <fullName evidence="1">Uncharacterized protein</fullName>
    </submittedName>
</protein>
<dbReference type="AlphaFoldDB" id="A0A4U0GUM7"/>
<dbReference type="OrthoDB" id="958788at2"/>
<dbReference type="RefSeq" id="WP_136822474.1">
    <property type="nucleotide sequence ID" value="NZ_BMJX01000007.1"/>
</dbReference>
<accession>A0A4U0GUM7</accession>
<name>A0A4U0GUM7_9SPHI</name>
<evidence type="ECO:0000313" key="1">
    <source>
        <dbReference type="EMBL" id="TJY62687.1"/>
    </source>
</evidence>
<keyword evidence="2" id="KW-1185">Reference proteome</keyword>
<proteinExistence type="predicted"/>
<gene>
    <name evidence="1" type="ORF">FAZ19_19655</name>
</gene>
<organism evidence="1 2">
    <name type="scientific">Sphingobacterium alkalisoli</name>
    <dbReference type="NCBI Taxonomy" id="1874115"/>
    <lineage>
        <taxon>Bacteria</taxon>
        <taxon>Pseudomonadati</taxon>
        <taxon>Bacteroidota</taxon>
        <taxon>Sphingobacteriia</taxon>
        <taxon>Sphingobacteriales</taxon>
        <taxon>Sphingobacteriaceae</taxon>
        <taxon>Sphingobacterium</taxon>
    </lineage>
</organism>
<dbReference type="EMBL" id="SUKA01000007">
    <property type="protein sequence ID" value="TJY62687.1"/>
    <property type="molecule type" value="Genomic_DNA"/>
</dbReference>
<comment type="caution">
    <text evidence="1">The sequence shown here is derived from an EMBL/GenBank/DDBJ whole genome shotgun (WGS) entry which is preliminary data.</text>
</comment>
<evidence type="ECO:0000313" key="2">
    <source>
        <dbReference type="Proteomes" id="UP000309872"/>
    </source>
</evidence>
<dbReference type="Proteomes" id="UP000309872">
    <property type="component" value="Unassembled WGS sequence"/>
</dbReference>
<reference evidence="1 2" key="1">
    <citation type="submission" date="2019-04" db="EMBL/GenBank/DDBJ databases">
        <title>Sphingobacterium olei sp. nov., isolated from oil-contaminated soil.</title>
        <authorList>
            <person name="Liu B."/>
        </authorList>
    </citation>
    <scope>NUCLEOTIDE SEQUENCE [LARGE SCALE GENOMIC DNA]</scope>
    <source>
        <strain evidence="1 2">Y3L14</strain>
    </source>
</reference>
<sequence length="259" mass="29912">MRIEITDGKKKHLFRGADGWNELSRRDLLTWCGILRLELTVAEAMDLAAHTLYRIPLRLFSKLSPVLRVQIRHTLSFLETNSLTSNVLGVVRIGWFKFHGPANRLSNITIGEFRRTELYYDMYQRTGQNKFLHLLAATLWRPTGGTGDDRRCKLSDRSVARRARLYSWAMHPTLLLAIKIFYEGCRAYIQRQFKVVYKKSGDGGITTLSKKDIQDLEDHILAYSGGKFGTFVETEGTNLYLFLKHMSERIESYEAAKKK</sequence>